<keyword evidence="7" id="KW-1185">Reference proteome</keyword>
<dbReference type="InterPro" id="IPR036388">
    <property type="entry name" value="WH-like_DNA-bd_sf"/>
</dbReference>
<evidence type="ECO:0000259" key="5">
    <source>
        <dbReference type="PROSITE" id="PS50043"/>
    </source>
</evidence>
<gene>
    <name evidence="6" type="ORF">JOF46_003844</name>
</gene>
<feature type="compositionally biased region" description="Polar residues" evidence="4">
    <location>
        <begin position="1"/>
        <end position="19"/>
    </location>
</feature>
<sequence length="919" mass="99166">MQINGLGTATSASPPNHDQATMPDHDFDWDVFAHYELLEETIGAVLNGPGALLEGPSGVGKRTLAKAVMRKLQDRAFIIDLEHPERHQTSMELAGKLRRLEGLGEESRYRELGVVKALLDARAGERHVMIFIPAGLRLGASSISFLSSLTLASSISLLCIADGQDSAEPGTGNDLGSTVDLQPVRLYPLTLGMTHDLLAKALGAEISRTATYQLWCASAGQIHMLAAVAHDWREQGYLEFAEKSWVVHGVAGPPGPRSRGLVVQKLRRLSTPEQRVLRFLAFSEEIPLSLLVALNPGQAVDSIFSEGILEIRGKYARKVRLRGGLSGQCIAEDTAPGIALELLEQMRNTPGADGVLTPLVLLKWEQAAGIDSGARLRMQAAEQAYAEGQVELCLQILAALDDPPLDARLLALEAAVRGGQRERAREMLSLLRHEPGTGLSAPGVPEHVHSPVDLIRLELASMALDSLRLGSPSDAFRQGVARARADIDARYSSEPGNRTDFLALRGKLDLLEAETSFRLGERLALDGAAYIHPLLGKQDQLRWQCFQNLHSVRRGEVREGVRRGRELLFSLRQESLPPAVGQSVKLHLVDLYLLCGEWKSAVELIDAAWVGGEESPRITDINGLYSSLNSVLGGRPREALELITVEIEQLRTIDTAGYLPLAIAAAAVAASYLDRETAERFLAELDVMPAVAAWESGQTVAMLRADALFHLGHVDEAIAGLLAGATASAAHGDLGLELAQRMSLLRMGHREGDTQLLECAQRIDGPVAELVAALVQSFEGSNRELQREVLSALRGLGHPSFADSIEVMFARSGSGITSAPRKTAPESAGAPMGVSARSSASSVLSLLTRRQRMIVAEAATGASNREISDRLQLKIRTVEGHLYQIYQRLNVASREALIQIFLDATSGSGVESDIGGRNT</sequence>
<accession>A0ABS4WI93</accession>
<evidence type="ECO:0000256" key="3">
    <source>
        <dbReference type="ARBA" id="ARBA00023163"/>
    </source>
</evidence>
<feature type="domain" description="HTH luxR-type" evidence="5">
    <location>
        <begin position="840"/>
        <end position="905"/>
    </location>
</feature>
<name>A0ABS4WI93_9MICC</name>
<dbReference type="CDD" id="cd06170">
    <property type="entry name" value="LuxR_C_like"/>
    <property type="match status" value="1"/>
</dbReference>
<dbReference type="SUPFAM" id="SSF46894">
    <property type="entry name" value="C-terminal effector domain of the bipartite response regulators"/>
    <property type="match status" value="1"/>
</dbReference>
<organism evidence="6 7">
    <name type="scientific">Paeniglutamicibacter psychrophenolicus</name>
    <dbReference type="NCBI Taxonomy" id="257454"/>
    <lineage>
        <taxon>Bacteria</taxon>
        <taxon>Bacillati</taxon>
        <taxon>Actinomycetota</taxon>
        <taxon>Actinomycetes</taxon>
        <taxon>Micrococcales</taxon>
        <taxon>Micrococcaceae</taxon>
        <taxon>Paeniglutamicibacter</taxon>
    </lineage>
</organism>
<dbReference type="PANTHER" id="PTHR44688:SF16">
    <property type="entry name" value="DNA-BINDING TRANSCRIPTIONAL ACTIVATOR DEVR_DOSR"/>
    <property type="match status" value="1"/>
</dbReference>
<dbReference type="RefSeq" id="WP_342592511.1">
    <property type="nucleotide sequence ID" value="NZ_BAAAMI010000023.1"/>
</dbReference>
<reference evidence="6 7" key="1">
    <citation type="submission" date="2021-03" db="EMBL/GenBank/DDBJ databases">
        <title>Sequencing the genomes of 1000 actinobacteria strains.</title>
        <authorList>
            <person name="Klenk H.-P."/>
        </authorList>
    </citation>
    <scope>NUCLEOTIDE SEQUENCE [LARGE SCALE GENOMIC DNA]</scope>
    <source>
        <strain evidence="6 7">DSM 15454</strain>
    </source>
</reference>
<dbReference type="Gene3D" id="1.10.10.10">
    <property type="entry name" value="Winged helix-like DNA-binding domain superfamily/Winged helix DNA-binding domain"/>
    <property type="match status" value="1"/>
</dbReference>
<dbReference type="SMART" id="SM00421">
    <property type="entry name" value="HTH_LUXR"/>
    <property type="match status" value="1"/>
</dbReference>
<dbReference type="InterPro" id="IPR027417">
    <property type="entry name" value="P-loop_NTPase"/>
</dbReference>
<evidence type="ECO:0000313" key="6">
    <source>
        <dbReference type="EMBL" id="MBP2375932.1"/>
    </source>
</evidence>
<dbReference type="Proteomes" id="UP000766570">
    <property type="component" value="Unassembled WGS sequence"/>
</dbReference>
<dbReference type="PROSITE" id="PS50043">
    <property type="entry name" value="HTH_LUXR_2"/>
    <property type="match status" value="1"/>
</dbReference>
<evidence type="ECO:0000256" key="4">
    <source>
        <dbReference type="SAM" id="MobiDB-lite"/>
    </source>
</evidence>
<dbReference type="Pfam" id="PF00196">
    <property type="entry name" value="GerE"/>
    <property type="match status" value="1"/>
</dbReference>
<dbReference type="PANTHER" id="PTHR44688">
    <property type="entry name" value="DNA-BINDING TRANSCRIPTIONAL ACTIVATOR DEVR_DOSR"/>
    <property type="match status" value="1"/>
</dbReference>
<protein>
    <submittedName>
        <fullName evidence="6">DNA-binding CsgD family transcriptional regulator</fullName>
    </submittedName>
</protein>
<dbReference type="Gene3D" id="3.40.50.300">
    <property type="entry name" value="P-loop containing nucleotide triphosphate hydrolases"/>
    <property type="match status" value="1"/>
</dbReference>
<dbReference type="InterPro" id="IPR016032">
    <property type="entry name" value="Sig_transdc_resp-reg_C-effctor"/>
</dbReference>
<feature type="region of interest" description="Disordered" evidence="4">
    <location>
        <begin position="1"/>
        <end position="23"/>
    </location>
</feature>
<evidence type="ECO:0000256" key="1">
    <source>
        <dbReference type="ARBA" id="ARBA00023015"/>
    </source>
</evidence>
<keyword evidence="1" id="KW-0805">Transcription regulation</keyword>
<keyword evidence="3" id="KW-0804">Transcription</keyword>
<dbReference type="InterPro" id="IPR000792">
    <property type="entry name" value="Tscrpt_reg_LuxR_C"/>
</dbReference>
<dbReference type="GO" id="GO:0003677">
    <property type="term" value="F:DNA binding"/>
    <property type="evidence" value="ECO:0007669"/>
    <property type="project" value="UniProtKB-KW"/>
</dbReference>
<comment type="caution">
    <text evidence="6">The sequence shown here is derived from an EMBL/GenBank/DDBJ whole genome shotgun (WGS) entry which is preliminary data.</text>
</comment>
<evidence type="ECO:0000313" key="7">
    <source>
        <dbReference type="Proteomes" id="UP000766570"/>
    </source>
</evidence>
<evidence type="ECO:0000256" key="2">
    <source>
        <dbReference type="ARBA" id="ARBA00023125"/>
    </source>
</evidence>
<proteinExistence type="predicted"/>
<dbReference type="EMBL" id="JAGIOE010000001">
    <property type="protein sequence ID" value="MBP2375932.1"/>
    <property type="molecule type" value="Genomic_DNA"/>
</dbReference>
<dbReference type="PRINTS" id="PR00038">
    <property type="entry name" value="HTHLUXR"/>
</dbReference>
<keyword evidence="2 6" id="KW-0238">DNA-binding</keyword>
<dbReference type="SUPFAM" id="SSF52540">
    <property type="entry name" value="P-loop containing nucleoside triphosphate hydrolases"/>
    <property type="match status" value="1"/>
</dbReference>